<protein>
    <recommendedName>
        <fullName evidence="4">Prolyl-tRNA synthetase</fullName>
    </recommendedName>
</protein>
<evidence type="ECO:0008006" key="4">
    <source>
        <dbReference type="Google" id="ProtNLM"/>
    </source>
</evidence>
<evidence type="ECO:0000256" key="1">
    <source>
        <dbReference type="SAM" id="SignalP"/>
    </source>
</evidence>
<dbReference type="Proteomes" id="UP000673691">
    <property type="component" value="Unassembled WGS sequence"/>
</dbReference>
<dbReference type="PANTHER" id="PTHR43382:SF2">
    <property type="entry name" value="BIFUNCTIONAL GLUTAMATE_PROLINE--TRNA LIGASE"/>
    <property type="match status" value="1"/>
</dbReference>
<feature type="chain" id="PRO_5034089888" description="Prolyl-tRNA synthetase" evidence="1">
    <location>
        <begin position="20"/>
        <end position="154"/>
    </location>
</feature>
<dbReference type="OrthoDB" id="5331872at2759"/>
<name>A0A8H8DGM7_9FUNG</name>
<evidence type="ECO:0000313" key="2">
    <source>
        <dbReference type="EMBL" id="KAG5457869.1"/>
    </source>
</evidence>
<dbReference type="GO" id="GO:0017101">
    <property type="term" value="C:aminoacyl-tRNA synthetase multienzyme complex"/>
    <property type="evidence" value="ECO:0007669"/>
    <property type="project" value="TreeGrafter"/>
</dbReference>
<evidence type="ECO:0000313" key="3">
    <source>
        <dbReference type="Proteomes" id="UP000673691"/>
    </source>
</evidence>
<accession>A0A8H8DGM7</accession>
<proteinExistence type="predicted"/>
<dbReference type="Gene3D" id="3.30.930.10">
    <property type="entry name" value="Bira Bifunctional Protein, Domain 2"/>
    <property type="match status" value="1"/>
</dbReference>
<dbReference type="EMBL" id="JAEFCI010009337">
    <property type="protein sequence ID" value="KAG5457869.1"/>
    <property type="molecule type" value="Genomic_DNA"/>
</dbReference>
<organism evidence="2 3">
    <name type="scientific">Olpidium bornovanus</name>
    <dbReference type="NCBI Taxonomy" id="278681"/>
    <lineage>
        <taxon>Eukaryota</taxon>
        <taxon>Fungi</taxon>
        <taxon>Fungi incertae sedis</taxon>
        <taxon>Olpidiomycota</taxon>
        <taxon>Olpidiomycotina</taxon>
        <taxon>Olpidiomycetes</taxon>
        <taxon>Olpidiales</taxon>
        <taxon>Olpidiaceae</taxon>
        <taxon>Olpidium</taxon>
    </lineage>
</organism>
<comment type="caution">
    <text evidence="2">The sequence shown here is derived from an EMBL/GenBank/DDBJ whole genome shotgun (WGS) entry which is preliminary data.</text>
</comment>
<keyword evidence="1" id="KW-0732">Signal</keyword>
<dbReference type="AlphaFoldDB" id="A0A8H8DGM7"/>
<keyword evidence="3" id="KW-1185">Reference proteome</keyword>
<reference evidence="2 3" key="1">
    <citation type="journal article" name="Sci. Rep.">
        <title>Genome-scale phylogenetic analyses confirm Olpidium as the closest living zoosporic fungus to the non-flagellated, terrestrial fungi.</title>
        <authorList>
            <person name="Chang Y."/>
            <person name="Rochon D."/>
            <person name="Sekimoto S."/>
            <person name="Wang Y."/>
            <person name="Chovatia M."/>
            <person name="Sandor L."/>
            <person name="Salamov A."/>
            <person name="Grigoriev I.V."/>
            <person name="Stajich J.E."/>
            <person name="Spatafora J.W."/>
        </authorList>
    </citation>
    <scope>NUCLEOTIDE SEQUENCE [LARGE SCALE GENOMIC DNA]</scope>
    <source>
        <strain evidence="2">S191</strain>
    </source>
</reference>
<gene>
    <name evidence="2" type="ORF">BJ554DRAFT_2010</name>
</gene>
<dbReference type="InterPro" id="IPR004499">
    <property type="entry name" value="Pro-tRNA-ligase_IIa_arc-type"/>
</dbReference>
<dbReference type="GO" id="GO:0005524">
    <property type="term" value="F:ATP binding"/>
    <property type="evidence" value="ECO:0007669"/>
    <property type="project" value="InterPro"/>
</dbReference>
<sequence length="154" mass="17715">RRALVGYCALIFQFPPVLLLDLRAQPVRRNGTPYLVGLTRGFCPVTVPGVGHEKLTNAIQIGIEYKKEEDFPRWYQQVLTKSEMIDYYDVSGCYILRPWAYGIWKEISAFFDAEIMKLGVEDAYFPMFVSNKVLEKEKDHVEGFAPEVAWVTKA</sequence>
<dbReference type="SUPFAM" id="SSF55681">
    <property type="entry name" value="Class II aaRS and biotin synthetases"/>
    <property type="match status" value="1"/>
</dbReference>
<dbReference type="GO" id="GO:0005737">
    <property type="term" value="C:cytoplasm"/>
    <property type="evidence" value="ECO:0007669"/>
    <property type="project" value="InterPro"/>
</dbReference>
<dbReference type="PANTHER" id="PTHR43382">
    <property type="entry name" value="PROLYL-TRNA SYNTHETASE"/>
    <property type="match status" value="1"/>
</dbReference>
<dbReference type="GO" id="GO:0004827">
    <property type="term" value="F:proline-tRNA ligase activity"/>
    <property type="evidence" value="ECO:0007669"/>
    <property type="project" value="InterPro"/>
</dbReference>
<dbReference type="InterPro" id="IPR045864">
    <property type="entry name" value="aa-tRNA-synth_II/BPL/LPL"/>
</dbReference>
<feature type="non-terminal residue" evidence="2">
    <location>
        <position position="1"/>
    </location>
</feature>
<dbReference type="GO" id="GO:0006433">
    <property type="term" value="P:prolyl-tRNA aminoacylation"/>
    <property type="evidence" value="ECO:0007669"/>
    <property type="project" value="InterPro"/>
</dbReference>
<feature type="signal peptide" evidence="1">
    <location>
        <begin position="1"/>
        <end position="19"/>
    </location>
</feature>